<proteinExistence type="predicted"/>
<reference evidence="1" key="1">
    <citation type="submission" date="2014-11" db="EMBL/GenBank/DDBJ databases">
        <authorList>
            <person name="Amaro Gonzalez C."/>
        </authorList>
    </citation>
    <scope>NUCLEOTIDE SEQUENCE</scope>
</reference>
<organism evidence="1">
    <name type="scientific">Anguilla anguilla</name>
    <name type="common">European freshwater eel</name>
    <name type="synonym">Muraena anguilla</name>
    <dbReference type="NCBI Taxonomy" id="7936"/>
    <lineage>
        <taxon>Eukaryota</taxon>
        <taxon>Metazoa</taxon>
        <taxon>Chordata</taxon>
        <taxon>Craniata</taxon>
        <taxon>Vertebrata</taxon>
        <taxon>Euteleostomi</taxon>
        <taxon>Actinopterygii</taxon>
        <taxon>Neopterygii</taxon>
        <taxon>Teleostei</taxon>
        <taxon>Anguilliformes</taxon>
        <taxon>Anguillidae</taxon>
        <taxon>Anguilla</taxon>
    </lineage>
</organism>
<name>A0A0E9S722_ANGAN</name>
<evidence type="ECO:0000313" key="1">
    <source>
        <dbReference type="EMBL" id="JAH37076.1"/>
    </source>
</evidence>
<sequence length="65" mass="7571">MFVSTAQKERRMQVYFLCCCLCQLAKTSLVQFYKATQSSIPESIQELYVHLLFPGISKQVWHTPN</sequence>
<dbReference type="AlphaFoldDB" id="A0A0E9S722"/>
<accession>A0A0E9S722</accession>
<reference evidence="1" key="2">
    <citation type="journal article" date="2015" name="Fish Shellfish Immunol.">
        <title>Early steps in the European eel (Anguilla anguilla)-Vibrio vulnificus interaction in the gills: Role of the RtxA13 toxin.</title>
        <authorList>
            <person name="Callol A."/>
            <person name="Pajuelo D."/>
            <person name="Ebbesson L."/>
            <person name="Teles M."/>
            <person name="MacKenzie S."/>
            <person name="Amaro C."/>
        </authorList>
    </citation>
    <scope>NUCLEOTIDE SEQUENCE</scope>
</reference>
<dbReference type="EMBL" id="GBXM01071501">
    <property type="protein sequence ID" value="JAH37076.1"/>
    <property type="molecule type" value="Transcribed_RNA"/>
</dbReference>
<protein>
    <submittedName>
        <fullName evidence="1">Uncharacterized protein</fullName>
    </submittedName>
</protein>